<dbReference type="InterPro" id="IPR007387">
    <property type="entry name" value="TRAP_DctQ"/>
</dbReference>
<keyword evidence="4 9" id="KW-0997">Cell inner membrane</keyword>
<dbReference type="Proteomes" id="UP000463224">
    <property type="component" value="Unassembled WGS sequence"/>
</dbReference>
<evidence type="ECO:0000256" key="8">
    <source>
        <dbReference type="ARBA" id="ARBA00038436"/>
    </source>
</evidence>
<dbReference type="EMBL" id="WPHG01000003">
    <property type="protein sequence ID" value="MVA98025.1"/>
    <property type="molecule type" value="Genomic_DNA"/>
</dbReference>
<dbReference type="AlphaFoldDB" id="A0A844QFG3"/>
<evidence type="ECO:0000256" key="4">
    <source>
        <dbReference type="ARBA" id="ARBA00022519"/>
    </source>
</evidence>
<comment type="subunit">
    <text evidence="9">The complex comprises the extracytoplasmic solute receptor protein and the two transmembrane proteins.</text>
</comment>
<evidence type="ECO:0000256" key="2">
    <source>
        <dbReference type="ARBA" id="ARBA00022448"/>
    </source>
</evidence>
<dbReference type="GO" id="GO:0015740">
    <property type="term" value="P:C4-dicarboxylate transport"/>
    <property type="evidence" value="ECO:0007669"/>
    <property type="project" value="TreeGrafter"/>
</dbReference>
<dbReference type="PANTHER" id="PTHR35011:SF2">
    <property type="entry name" value="2,3-DIKETO-L-GULONATE TRAP TRANSPORTER SMALL PERMEASE PROTEIN YIAM"/>
    <property type="match status" value="1"/>
</dbReference>
<organism evidence="11 12">
    <name type="scientific">Nitratireductor arenosus</name>
    <dbReference type="NCBI Taxonomy" id="2682096"/>
    <lineage>
        <taxon>Bacteria</taxon>
        <taxon>Pseudomonadati</taxon>
        <taxon>Pseudomonadota</taxon>
        <taxon>Alphaproteobacteria</taxon>
        <taxon>Hyphomicrobiales</taxon>
        <taxon>Phyllobacteriaceae</taxon>
        <taxon>Nitratireductor</taxon>
    </lineage>
</organism>
<evidence type="ECO:0000256" key="7">
    <source>
        <dbReference type="ARBA" id="ARBA00023136"/>
    </source>
</evidence>
<comment type="function">
    <text evidence="9">Part of the tripartite ATP-independent periplasmic (TRAP) transport system.</text>
</comment>
<evidence type="ECO:0000256" key="3">
    <source>
        <dbReference type="ARBA" id="ARBA00022475"/>
    </source>
</evidence>
<sequence>MRAVAAILDRLSASLNAAALWGAVAAVVVMVLAASWQVVARYILAAPPIWTEELARYAMVWAGMLGASCAFRAHADPNLFPAMRDKAGPVGALMALARLAGVAVFAAPVLYYSLFSASGDPTRGYLARLVGRHSETLGISMAWFGLAIPIAFALIFLHLLADFAARLSAFDPDEQQDSTP</sequence>
<dbReference type="PANTHER" id="PTHR35011">
    <property type="entry name" value="2,3-DIKETO-L-GULONATE TRAP TRANSPORTER SMALL PERMEASE PROTEIN YIAM"/>
    <property type="match status" value="1"/>
</dbReference>
<comment type="subcellular location">
    <subcellularLocation>
        <location evidence="1 9">Cell inner membrane</location>
        <topology evidence="1 9">Multi-pass membrane protein</topology>
    </subcellularLocation>
</comment>
<feature type="domain" description="Tripartite ATP-independent periplasmic transporters DctQ component" evidence="10">
    <location>
        <begin position="30"/>
        <end position="167"/>
    </location>
</feature>
<evidence type="ECO:0000256" key="1">
    <source>
        <dbReference type="ARBA" id="ARBA00004429"/>
    </source>
</evidence>
<dbReference type="Pfam" id="PF04290">
    <property type="entry name" value="DctQ"/>
    <property type="match status" value="1"/>
</dbReference>
<keyword evidence="2 9" id="KW-0813">Transport</keyword>
<name>A0A844QFG3_9HYPH</name>
<evidence type="ECO:0000313" key="12">
    <source>
        <dbReference type="Proteomes" id="UP000463224"/>
    </source>
</evidence>
<evidence type="ECO:0000256" key="6">
    <source>
        <dbReference type="ARBA" id="ARBA00022989"/>
    </source>
</evidence>
<comment type="caution">
    <text evidence="11">The sequence shown here is derived from an EMBL/GenBank/DDBJ whole genome shotgun (WGS) entry which is preliminary data.</text>
</comment>
<dbReference type="GO" id="GO:0022857">
    <property type="term" value="F:transmembrane transporter activity"/>
    <property type="evidence" value="ECO:0007669"/>
    <property type="project" value="UniProtKB-UniRule"/>
</dbReference>
<reference evidence="11 12" key="1">
    <citation type="submission" date="2019-12" db="EMBL/GenBank/DDBJ databases">
        <title>Nitratireductor arenosus sp. nov., Isolated from sea sand, Jeju island, South Korea.</title>
        <authorList>
            <person name="Kim W."/>
        </authorList>
    </citation>
    <scope>NUCLEOTIDE SEQUENCE [LARGE SCALE GENOMIC DNA]</scope>
    <source>
        <strain evidence="11 12">CAU 1489</strain>
    </source>
</reference>
<proteinExistence type="inferred from homology"/>
<dbReference type="RefSeq" id="WP_156713011.1">
    <property type="nucleotide sequence ID" value="NZ_WPHG01000003.1"/>
</dbReference>
<comment type="similarity">
    <text evidence="8 9">Belongs to the TRAP transporter small permease family.</text>
</comment>
<gene>
    <name evidence="11" type="ORF">GN330_12310</name>
</gene>
<dbReference type="InterPro" id="IPR055348">
    <property type="entry name" value="DctQ"/>
</dbReference>
<feature type="transmembrane region" description="Helical" evidence="9">
    <location>
        <begin position="95"/>
        <end position="115"/>
    </location>
</feature>
<keyword evidence="7 9" id="KW-0472">Membrane</keyword>
<feature type="transmembrane region" description="Helical" evidence="9">
    <location>
        <begin position="56"/>
        <end position="75"/>
    </location>
</feature>
<protein>
    <recommendedName>
        <fullName evidence="9">TRAP transporter small permease protein</fullName>
    </recommendedName>
</protein>
<dbReference type="GO" id="GO:0005886">
    <property type="term" value="C:plasma membrane"/>
    <property type="evidence" value="ECO:0007669"/>
    <property type="project" value="UniProtKB-SubCell"/>
</dbReference>
<evidence type="ECO:0000313" key="11">
    <source>
        <dbReference type="EMBL" id="MVA98025.1"/>
    </source>
</evidence>
<keyword evidence="12" id="KW-1185">Reference proteome</keyword>
<evidence type="ECO:0000256" key="9">
    <source>
        <dbReference type="RuleBase" id="RU369079"/>
    </source>
</evidence>
<accession>A0A844QFG3</accession>
<evidence type="ECO:0000256" key="5">
    <source>
        <dbReference type="ARBA" id="ARBA00022692"/>
    </source>
</evidence>
<feature type="transmembrane region" description="Helical" evidence="9">
    <location>
        <begin position="20"/>
        <end position="44"/>
    </location>
</feature>
<feature type="transmembrane region" description="Helical" evidence="9">
    <location>
        <begin position="136"/>
        <end position="161"/>
    </location>
</feature>
<keyword evidence="3" id="KW-1003">Cell membrane</keyword>
<evidence type="ECO:0000259" key="10">
    <source>
        <dbReference type="Pfam" id="PF04290"/>
    </source>
</evidence>
<keyword evidence="6 9" id="KW-1133">Transmembrane helix</keyword>
<keyword evidence="5 9" id="KW-0812">Transmembrane</keyword>